<gene>
    <name evidence="3" type="ORF">CJD38_03840</name>
</gene>
<protein>
    <recommendedName>
        <fullName evidence="2">FAD dependent oxidoreductase domain-containing protein</fullName>
    </recommendedName>
</protein>
<name>A0A2T5MKZ8_9GAMM</name>
<organism evidence="3 4">
    <name type="scientific">Stenotrophobium rhamnosiphilum</name>
    <dbReference type="NCBI Taxonomy" id="2029166"/>
    <lineage>
        <taxon>Bacteria</taxon>
        <taxon>Pseudomonadati</taxon>
        <taxon>Pseudomonadota</taxon>
        <taxon>Gammaproteobacteria</taxon>
        <taxon>Nevskiales</taxon>
        <taxon>Nevskiaceae</taxon>
        <taxon>Stenotrophobium</taxon>
    </lineage>
</organism>
<dbReference type="Proteomes" id="UP000244248">
    <property type="component" value="Unassembled WGS sequence"/>
</dbReference>
<dbReference type="AlphaFoldDB" id="A0A2T5MKZ8"/>
<dbReference type="Gene3D" id="3.50.50.60">
    <property type="entry name" value="FAD/NAD(P)-binding domain"/>
    <property type="match status" value="2"/>
</dbReference>
<sequence length="382" mass="41247">MDIFILLPNHSFGGFCALLYAGTVRQLAGRDNIRLAPFWLVLKVRRLKAEKPIETGLRVSFRAPKSVIIPPVNSAPRSADVVVVGAGIIGLTTALELARAGLKVCVVERGLAGREASWAAGGILSQLPPDDPVPEIRELLDESLALFPEYCAALHQQTGIDPEFWRCGATMVDASGERWFPDIAQVRNPHLLKALVAALQHENVTLLEQTPVIAWQKENGRLTGVLTGKGVIACRWAVLAAGAWSGGLAAVPVRPVKGQMLLLKGEPGLLNHICMDERAYVIPRRDGRVLVGSTLEEAGFDVTTTPQAKTFLLDCAVRLWPQAAELEVEHQWANLRPYPDQPSPLIGPAPETPGLLVNTGHFRLGVTLSLASAKRLLLSVTG</sequence>
<dbReference type="PANTHER" id="PTHR13847">
    <property type="entry name" value="SARCOSINE DEHYDROGENASE-RELATED"/>
    <property type="match status" value="1"/>
</dbReference>
<keyword evidence="1" id="KW-0560">Oxidoreductase</keyword>
<evidence type="ECO:0000259" key="2">
    <source>
        <dbReference type="Pfam" id="PF01266"/>
    </source>
</evidence>
<keyword evidence="4" id="KW-1185">Reference proteome</keyword>
<evidence type="ECO:0000313" key="4">
    <source>
        <dbReference type="Proteomes" id="UP000244248"/>
    </source>
</evidence>
<dbReference type="Pfam" id="PF01266">
    <property type="entry name" value="DAO"/>
    <property type="match status" value="2"/>
</dbReference>
<feature type="domain" description="FAD dependent oxidoreductase" evidence="2">
    <location>
        <begin position="80"/>
        <end position="174"/>
    </location>
</feature>
<feature type="domain" description="FAD dependent oxidoreductase" evidence="2">
    <location>
        <begin position="179"/>
        <end position="376"/>
    </location>
</feature>
<reference evidence="3 4" key="1">
    <citation type="submission" date="2018-04" db="EMBL/GenBank/DDBJ databases">
        <title>Novel species isolated from glacier.</title>
        <authorList>
            <person name="Liu Q."/>
            <person name="Xin Y.-H."/>
        </authorList>
    </citation>
    <scope>NUCLEOTIDE SEQUENCE [LARGE SCALE GENOMIC DNA]</scope>
    <source>
        <strain evidence="3 4">GT1R17</strain>
    </source>
</reference>
<proteinExistence type="predicted"/>
<dbReference type="SUPFAM" id="SSF51905">
    <property type="entry name" value="FAD/NAD(P)-binding domain"/>
    <property type="match status" value="1"/>
</dbReference>
<dbReference type="InterPro" id="IPR006076">
    <property type="entry name" value="FAD-dep_OxRdtase"/>
</dbReference>
<dbReference type="PANTHER" id="PTHR13847:SF289">
    <property type="entry name" value="GLYCINE OXIDASE"/>
    <property type="match status" value="1"/>
</dbReference>
<dbReference type="GO" id="GO:0016491">
    <property type="term" value="F:oxidoreductase activity"/>
    <property type="evidence" value="ECO:0007669"/>
    <property type="project" value="UniProtKB-KW"/>
</dbReference>
<dbReference type="SUPFAM" id="SSF54373">
    <property type="entry name" value="FAD-linked reductases, C-terminal domain"/>
    <property type="match status" value="1"/>
</dbReference>
<dbReference type="Gene3D" id="3.30.9.10">
    <property type="entry name" value="D-Amino Acid Oxidase, subunit A, domain 2"/>
    <property type="match status" value="1"/>
</dbReference>
<comment type="caution">
    <text evidence="3">The sequence shown here is derived from an EMBL/GenBank/DDBJ whole genome shotgun (WGS) entry which is preliminary data.</text>
</comment>
<accession>A0A2T5MKZ8</accession>
<evidence type="ECO:0000313" key="3">
    <source>
        <dbReference type="EMBL" id="PTU33245.1"/>
    </source>
</evidence>
<dbReference type="EMBL" id="QANS01000001">
    <property type="protein sequence ID" value="PTU33245.1"/>
    <property type="molecule type" value="Genomic_DNA"/>
</dbReference>
<dbReference type="InterPro" id="IPR036188">
    <property type="entry name" value="FAD/NAD-bd_sf"/>
</dbReference>
<dbReference type="GO" id="GO:0005737">
    <property type="term" value="C:cytoplasm"/>
    <property type="evidence" value="ECO:0007669"/>
    <property type="project" value="TreeGrafter"/>
</dbReference>
<evidence type="ECO:0000256" key="1">
    <source>
        <dbReference type="ARBA" id="ARBA00023002"/>
    </source>
</evidence>